<evidence type="ECO:0000256" key="4">
    <source>
        <dbReference type="ARBA" id="ARBA00022989"/>
    </source>
</evidence>
<evidence type="ECO:0000256" key="5">
    <source>
        <dbReference type="ARBA" id="ARBA00023136"/>
    </source>
</evidence>
<feature type="compositionally biased region" description="Polar residues" evidence="6">
    <location>
        <begin position="1001"/>
        <end position="1015"/>
    </location>
</feature>
<proteinExistence type="inferred from homology"/>
<dbReference type="AlphaFoldDB" id="A0A1W5DAB8"/>
<feature type="region of interest" description="Disordered" evidence="6">
    <location>
        <begin position="1"/>
        <end position="140"/>
    </location>
</feature>
<feature type="transmembrane region" description="Helical" evidence="7">
    <location>
        <begin position="518"/>
        <end position="543"/>
    </location>
</feature>
<name>A0A1W5DAB8_9LECA</name>
<evidence type="ECO:0008006" key="10">
    <source>
        <dbReference type="Google" id="ProtNLM"/>
    </source>
</evidence>
<dbReference type="GO" id="GO:0016020">
    <property type="term" value="C:membrane"/>
    <property type="evidence" value="ECO:0007669"/>
    <property type="project" value="UniProtKB-SubCell"/>
</dbReference>
<dbReference type="EMBL" id="FWEW01003623">
    <property type="protein sequence ID" value="SLM40097.1"/>
    <property type="molecule type" value="Genomic_DNA"/>
</dbReference>
<evidence type="ECO:0000256" key="2">
    <source>
        <dbReference type="ARBA" id="ARBA00009824"/>
    </source>
</evidence>
<comment type="subcellular location">
    <subcellularLocation>
        <location evidence="1">Membrane</location>
        <topology evidence="1">Multi-pass membrane protein</topology>
    </subcellularLocation>
</comment>
<feature type="region of interest" description="Disordered" evidence="6">
    <location>
        <begin position="363"/>
        <end position="422"/>
    </location>
</feature>
<feature type="region of interest" description="Disordered" evidence="6">
    <location>
        <begin position="959"/>
        <end position="1116"/>
    </location>
</feature>
<accession>A0A1W5DAB8</accession>
<dbReference type="InterPro" id="IPR007941">
    <property type="entry name" value="DUF726"/>
</dbReference>
<evidence type="ECO:0000256" key="7">
    <source>
        <dbReference type="SAM" id="Phobius"/>
    </source>
</evidence>
<evidence type="ECO:0000256" key="6">
    <source>
        <dbReference type="SAM" id="MobiDB-lite"/>
    </source>
</evidence>
<feature type="transmembrane region" description="Helical" evidence="7">
    <location>
        <begin position="563"/>
        <end position="585"/>
    </location>
</feature>
<keyword evidence="9" id="KW-1185">Reference proteome</keyword>
<dbReference type="Pfam" id="PF05277">
    <property type="entry name" value="DUF726"/>
    <property type="match status" value="1"/>
</dbReference>
<keyword evidence="3 7" id="KW-0812">Transmembrane</keyword>
<evidence type="ECO:0000313" key="8">
    <source>
        <dbReference type="EMBL" id="SLM40097.1"/>
    </source>
</evidence>
<protein>
    <recommendedName>
        <fullName evidence="10">DUF726-domain-containing protein</fullName>
    </recommendedName>
</protein>
<evidence type="ECO:0000313" key="9">
    <source>
        <dbReference type="Proteomes" id="UP000192927"/>
    </source>
</evidence>
<feature type="compositionally biased region" description="Polar residues" evidence="6">
    <location>
        <begin position="968"/>
        <end position="987"/>
    </location>
</feature>
<sequence length="1116" mass="121957">MSENGRGPWKDEPLAELTTQAADGVVNGVKTSSPERPRSIQPDLDDFGLPVRKRHRLQQSDETSDEETWHQARGHQDGAQGVATASTDAKNAPPSADDEPLDPASLPEASSTSPPRLPGEISHAPVSGNEDVKVESNMLSSHQRISSVPTAVGGVSEWSHQILAPHKAEVEEKAEEEWQDMPAFAPYDMYDDNNKLIAREAQDSDDEANAYAGLGGAGKGYTRVQIDEDAKSATSMDENTSYLFKEIGTNVVDDDEEHRDPLAQMQATKDLLTEGQRIAYVGVTRLAMVQMVKELEDIDGTKGIKKELRFAIEAMKMWSQKMMVRLYAHMDIEPSEQIMIEQLAEHGVQPDDLTPALMQNSRVKNPMADNPSPIPTSVSRPSSGGGENGVQESSTLSGVVETTETPPPPPYEDNESNDLPEVRTLSQLPTTKNLDIDLRWTVLCDLFLVLVADSIYDSRSRLLLERVGGKMDVSWLEICRFEKRVTDALEMQEAANKETWDEADHMESRRKMALKRKYMMMGLATVGGSLVIGLSAGLLAPVIGAGLAAGFTTIGVAGTSGFLAGAGGTALITSGAVLSGGTIAVRAAHRRMGAVRTFEYRPLHNNKRVNLIVTISGWMNGKIDDVRLPYSTVDPIMGDMYSVLWEPEMLQSMGDTINILATEALTQGLQQVLGSTILVALMASLQLPIVLTKLSYLIDNPWTVSLDRAQSAGLILADSLIDRNLGARPITLVGFSLGARVIFSCLRELANKAAFGLIQNVYLFGSPIVAKKDDYLRARTVVSGRFVNGYASNDWILGYLFRATTGGIMRVAGLAPVEEIPGLENIDVTKIVNGHMAYRAAMPKLLREVGWEVESDEFTEIEDPDPENHEKRQRELIREIDEARKEAEQKPGKKRFVFFKRGKLAEKKGWETYDERMREGEESSSDGPNGSSSNVLFDIEAIRAELASEQIEVKQLESTLGPMKLDLNRSSSSIETPQPSPHTNLRLTKSYDDDMALLTKSDPSLSQPSISNSHASGPAHADDYDHNSSNLPNGGYANGTENIQMSFDTDHPPSTPAKPVNSPSVAAASPARSGLRSSVTVPAGTGPSRLNLERNAWVDEDDEDFGKEKQVQMSFE</sequence>
<keyword evidence="5 7" id="KW-0472">Membrane</keyword>
<comment type="similarity">
    <text evidence="2">Belongs to the TMCO4 family.</text>
</comment>
<dbReference type="PANTHER" id="PTHR17920">
    <property type="entry name" value="TRANSMEMBRANE AND COILED-COIL DOMAIN-CONTAINING PROTEIN 4 TMCO4"/>
    <property type="match status" value="1"/>
</dbReference>
<evidence type="ECO:0000256" key="1">
    <source>
        <dbReference type="ARBA" id="ARBA00004141"/>
    </source>
</evidence>
<feature type="compositionally biased region" description="Low complexity" evidence="6">
    <location>
        <begin position="1057"/>
        <end position="1073"/>
    </location>
</feature>
<organism evidence="8 9">
    <name type="scientific">Lasallia pustulata</name>
    <dbReference type="NCBI Taxonomy" id="136370"/>
    <lineage>
        <taxon>Eukaryota</taxon>
        <taxon>Fungi</taxon>
        <taxon>Dikarya</taxon>
        <taxon>Ascomycota</taxon>
        <taxon>Pezizomycotina</taxon>
        <taxon>Lecanoromycetes</taxon>
        <taxon>OSLEUM clade</taxon>
        <taxon>Umbilicariomycetidae</taxon>
        <taxon>Umbilicariales</taxon>
        <taxon>Umbilicariaceae</taxon>
        <taxon>Lasallia</taxon>
    </lineage>
</organism>
<keyword evidence="4 7" id="KW-1133">Transmembrane helix</keyword>
<dbReference type="PANTHER" id="PTHR17920:SF3">
    <property type="entry name" value="TRANSMEMBRANE AND COILED-COIL DOMAIN-CONTAINING PROTEIN 4"/>
    <property type="match status" value="1"/>
</dbReference>
<dbReference type="Proteomes" id="UP000192927">
    <property type="component" value="Unassembled WGS sequence"/>
</dbReference>
<dbReference type="SUPFAM" id="SSF53474">
    <property type="entry name" value="alpha/beta-Hydrolases"/>
    <property type="match status" value="1"/>
</dbReference>
<evidence type="ECO:0000256" key="3">
    <source>
        <dbReference type="ARBA" id="ARBA00022692"/>
    </source>
</evidence>
<reference evidence="9" key="1">
    <citation type="submission" date="2017-03" db="EMBL/GenBank/DDBJ databases">
        <authorList>
            <person name="Sharma R."/>
            <person name="Thines M."/>
        </authorList>
    </citation>
    <scope>NUCLEOTIDE SEQUENCE [LARGE SCALE GENOMIC DNA]</scope>
</reference>
<dbReference type="InterPro" id="IPR029058">
    <property type="entry name" value="AB_hydrolase_fold"/>
</dbReference>
<feature type="compositionally biased region" description="Basic and acidic residues" evidence="6">
    <location>
        <begin position="67"/>
        <end position="76"/>
    </location>
</feature>